<keyword evidence="1" id="KW-0812">Transmembrane</keyword>
<proteinExistence type="predicted"/>
<keyword evidence="3" id="KW-1185">Reference proteome</keyword>
<dbReference type="AlphaFoldDB" id="A0A1X2GDY8"/>
<gene>
    <name evidence="2" type="ORF">DM01DRAFT_1081129</name>
</gene>
<reference evidence="2 3" key="1">
    <citation type="submission" date="2016-07" db="EMBL/GenBank/DDBJ databases">
        <title>Pervasive Adenine N6-methylation of Active Genes in Fungi.</title>
        <authorList>
            <consortium name="DOE Joint Genome Institute"/>
            <person name="Mondo S.J."/>
            <person name="Dannebaum R.O."/>
            <person name="Kuo R.C."/>
            <person name="Labutti K."/>
            <person name="Haridas S."/>
            <person name="Kuo A."/>
            <person name="Salamov A."/>
            <person name="Ahrendt S.R."/>
            <person name="Lipzen A."/>
            <person name="Sullivan W."/>
            <person name="Andreopoulos W.B."/>
            <person name="Clum A."/>
            <person name="Lindquist E."/>
            <person name="Daum C."/>
            <person name="Ramamoorthy G.K."/>
            <person name="Gryganskyi A."/>
            <person name="Culley D."/>
            <person name="Magnuson J.K."/>
            <person name="James T.Y."/>
            <person name="O'Malley M.A."/>
            <person name="Stajich J.E."/>
            <person name="Spatafora J.W."/>
            <person name="Visel A."/>
            <person name="Grigoriev I.V."/>
        </authorList>
    </citation>
    <scope>NUCLEOTIDE SEQUENCE [LARGE SCALE GENOMIC DNA]</scope>
    <source>
        <strain evidence="2 3">NRRL 3301</strain>
    </source>
</reference>
<keyword evidence="1" id="KW-1133">Transmembrane helix</keyword>
<protein>
    <submittedName>
        <fullName evidence="2">Uncharacterized protein</fullName>
    </submittedName>
</protein>
<keyword evidence="1" id="KW-0472">Membrane</keyword>
<comment type="caution">
    <text evidence="2">The sequence shown here is derived from an EMBL/GenBank/DDBJ whole genome shotgun (WGS) entry which is preliminary data.</text>
</comment>
<sequence length="123" mass="14074">MSSHNNHSIYFYAVLISCFPIYYSMSSRSLSRLVNSSIENFIARQNAETSYRFPITEPHPRLEPADPAVTAPAPFARCSDCKCKRPLVHFEGRRCWYLTCIRCRNSSTQQRSPPPARSNDKLG</sequence>
<accession>A0A1X2GDY8</accession>
<organism evidence="2 3">
    <name type="scientific">Hesseltinella vesiculosa</name>
    <dbReference type="NCBI Taxonomy" id="101127"/>
    <lineage>
        <taxon>Eukaryota</taxon>
        <taxon>Fungi</taxon>
        <taxon>Fungi incertae sedis</taxon>
        <taxon>Mucoromycota</taxon>
        <taxon>Mucoromycotina</taxon>
        <taxon>Mucoromycetes</taxon>
        <taxon>Mucorales</taxon>
        <taxon>Cunninghamellaceae</taxon>
        <taxon>Hesseltinella</taxon>
    </lineage>
</organism>
<dbReference type="Proteomes" id="UP000242146">
    <property type="component" value="Unassembled WGS sequence"/>
</dbReference>
<name>A0A1X2GDY8_9FUNG</name>
<feature type="transmembrane region" description="Helical" evidence="1">
    <location>
        <begin position="6"/>
        <end position="23"/>
    </location>
</feature>
<evidence type="ECO:0000313" key="2">
    <source>
        <dbReference type="EMBL" id="ORX51610.1"/>
    </source>
</evidence>
<evidence type="ECO:0000256" key="1">
    <source>
        <dbReference type="SAM" id="Phobius"/>
    </source>
</evidence>
<dbReference type="EMBL" id="MCGT01000020">
    <property type="protein sequence ID" value="ORX51610.1"/>
    <property type="molecule type" value="Genomic_DNA"/>
</dbReference>
<evidence type="ECO:0000313" key="3">
    <source>
        <dbReference type="Proteomes" id="UP000242146"/>
    </source>
</evidence>